<dbReference type="Pfam" id="PF00005">
    <property type="entry name" value="ABC_tran"/>
    <property type="match status" value="1"/>
</dbReference>
<dbReference type="OrthoDB" id="5298774at2"/>
<proteinExistence type="predicted"/>
<dbReference type="EMBL" id="CP022115">
    <property type="protein sequence ID" value="ASJ25362.1"/>
    <property type="molecule type" value="Genomic_DNA"/>
</dbReference>
<dbReference type="GO" id="GO:0005524">
    <property type="term" value="F:ATP binding"/>
    <property type="evidence" value="ECO:0007669"/>
    <property type="project" value="UniProtKB-KW"/>
</dbReference>
<evidence type="ECO:0000313" key="5">
    <source>
        <dbReference type="Proteomes" id="UP000197424"/>
    </source>
</evidence>
<organism evidence="4 5">
    <name type="scientific">Laribacter hongkongensis</name>
    <dbReference type="NCBI Taxonomy" id="168471"/>
    <lineage>
        <taxon>Bacteria</taxon>
        <taxon>Pseudomonadati</taxon>
        <taxon>Pseudomonadota</taxon>
        <taxon>Betaproteobacteria</taxon>
        <taxon>Neisseriales</taxon>
        <taxon>Aquaspirillaceae</taxon>
        <taxon>Laribacter</taxon>
    </lineage>
</organism>
<dbReference type="InterPro" id="IPR027417">
    <property type="entry name" value="P-loop_NTPase"/>
</dbReference>
<dbReference type="InterPro" id="IPR003439">
    <property type="entry name" value="ABC_transporter-like_ATP-bd"/>
</dbReference>
<keyword evidence="1" id="KW-1003">Cell membrane</keyword>
<evidence type="ECO:0000256" key="2">
    <source>
        <dbReference type="ARBA" id="ARBA00022741"/>
    </source>
</evidence>
<dbReference type="InterPro" id="IPR017871">
    <property type="entry name" value="ABC_transporter-like_CS"/>
</dbReference>
<name>A0A248LL26_9NEIS</name>
<evidence type="ECO:0000313" key="4">
    <source>
        <dbReference type="EMBL" id="ASJ25362.1"/>
    </source>
</evidence>
<protein>
    <submittedName>
        <fullName evidence="4">GTPase</fullName>
    </submittedName>
</protein>
<dbReference type="PROSITE" id="PS50893">
    <property type="entry name" value="ABC_TRANSPORTER_2"/>
    <property type="match status" value="1"/>
</dbReference>
<dbReference type="InterPro" id="IPR050334">
    <property type="entry name" value="Molybdenum_import_ModC"/>
</dbReference>
<dbReference type="SMART" id="SM00382">
    <property type="entry name" value="AAA"/>
    <property type="match status" value="1"/>
</dbReference>
<gene>
    <name evidence="4" type="ORF">LHGZ1_2531</name>
</gene>
<evidence type="ECO:0000256" key="1">
    <source>
        <dbReference type="ARBA" id="ARBA00022475"/>
    </source>
</evidence>
<dbReference type="GeneID" id="75110133"/>
<keyword evidence="3" id="KW-0067">ATP-binding</keyword>
<dbReference type="AlphaFoldDB" id="A0A248LL26"/>
<dbReference type="InterPro" id="IPR003593">
    <property type="entry name" value="AAA+_ATPase"/>
</dbReference>
<dbReference type="PROSITE" id="PS00211">
    <property type="entry name" value="ABC_TRANSPORTER_1"/>
    <property type="match status" value="1"/>
</dbReference>
<keyword evidence="2" id="KW-0547">Nucleotide-binding</keyword>
<sequence length="295" mass="31651">MIEIDLARQLDTAHGPLTLKVTASLTPGDRIALFGASGAGKTTLLRMLAGLTRPDSGRLVVNGTVWFDSARGIHVPPQQRQIGMVFQDYALFPHLSVRGNLAAAQPVRNPVRIDELLELTGLAALAERRPDTLSGGQRQRVALARALAREPQLLLLDEALSALDADLRHRLQDELLALHARFAPTLLLVSHDLAEVFRLARRVIRLEAGQVTGDGSPESLFLGQGGSGRLQLAAEVLAVRRMGVLDVASLLAGGQVMDVVLDPDEAAQVRPGDRVTLAAQGFSPLVMRQPDTGTH</sequence>
<dbReference type="PANTHER" id="PTHR43514">
    <property type="entry name" value="ABC TRANSPORTER I FAMILY MEMBER 10"/>
    <property type="match status" value="1"/>
</dbReference>
<accession>A0A248LL26</accession>
<dbReference type="Proteomes" id="UP000197424">
    <property type="component" value="Chromosome"/>
</dbReference>
<reference evidence="5" key="1">
    <citation type="submission" date="2017-06" db="EMBL/GenBank/DDBJ databases">
        <title>Whole genome sequence of Laribacter hongkongensis LHGZ1.</title>
        <authorList>
            <person name="Chen D."/>
            <person name="Wu H."/>
            <person name="Chen J."/>
        </authorList>
    </citation>
    <scope>NUCLEOTIDE SEQUENCE [LARGE SCALE GENOMIC DNA]</scope>
    <source>
        <strain evidence="5">LHGZ1</strain>
    </source>
</reference>
<evidence type="ECO:0000256" key="3">
    <source>
        <dbReference type="ARBA" id="ARBA00022840"/>
    </source>
</evidence>
<dbReference type="SUPFAM" id="SSF52540">
    <property type="entry name" value="P-loop containing nucleoside triphosphate hydrolases"/>
    <property type="match status" value="1"/>
</dbReference>
<dbReference type="OMA" id="RIGATHW"/>
<dbReference type="PANTHER" id="PTHR43514:SF4">
    <property type="entry name" value="ABC TRANSPORTER I FAMILY MEMBER 10"/>
    <property type="match status" value="1"/>
</dbReference>
<dbReference type="RefSeq" id="WP_012697928.1">
    <property type="nucleotide sequence ID" value="NZ_CP022115.1"/>
</dbReference>
<dbReference type="Gene3D" id="3.40.50.300">
    <property type="entry name" value="P-loop containing nucleotide triphosphate hydrolases"/>
    <property type="match status" value="1"/>
</dbReference>
<dbReference type="GO" id="GO:0016887">
    <property type="term" value="F:ATP hydrolysis activity"/>
    <property type="evidence" value="ECO:0007669"/>
    <property type="project" value="InterPro"/>
</dbReference>
<keyword evidence="1" id="KW-0472">Membrane</keyword>